<keyword evidence="2" id="KW-0862">Zinc</keyword>
<dbReference type="PANTHER" id="PTHR15077">
    <property type="entry name" value="FAS-ASSOCIATING DEATH DOMAIN-CONTAINING PROTEIN FADD"/>
    <property type="match status" value="1"/>
</dbReference>
<accession>A0A6P5AKM6</accession>
<feature type="domain" description="CCHC-type" evidence="6">
    <location>
        <begin position="836"/>
        <end position="850"/>
    </location>
</feature>
<dbReference type="Gene3D" id="1.10.533.10">
    <property type="entry name" value="Death Domain, Fas"/>
    <property type="match status" value="1"/>
</dbReference>
<dbReference type="InterPro" id="IPR011029">
    <property type="entry name" value="DEATH-like_dom_sf"/>
</dbReference>
<dbReference type="InterPro" id="IPR021139">
    <property type="entry name" value="NYN"/>
</dbReference>
<dbReference type="CDD" id="cd01670">
    <property type="entry name" value="Death"/>
    <property type="match status" value="1"/>
</dbReference>
<evidence type="ECO:0000256" key="1">
    <source>
        <dbReference type="ARBA" id="ARBA00016264"/>
    </source>
</evidence>
<dbReference type="GO" id="GO:0007165">
    <property type="term" value="P:signal transduction"/>
    <property type="evidence" value="ECO:0007669"/>
    <property type="project" value="InterPro"/>
</dbReference>
<dbReference type="PROSITE" id="PS50017">
    <property type="entry name" value="DEATH_DOMAIN"/>
    <property type="match status" value="1"/>
</dbReference>
<gene>
    <name evidence="8" type="primary">LOC109484719</name>
</gene>
<feature type="domain" description="C3H1-type" evidence="5">
    <location>
        <begin position="805"/>
        <end position="832"/>
    </location>
</feature>
<evidence type="ECO:0000313" key="8">
    <source>
        <dbReference type="RefSeq" id="XP_019643637.1"/>
    </source>
</evidence>
<protein>
    <recommendedName>
        <fullName evidence="1">Cleavage and polyadenylation specificity factor subunit 4</fullName>
    </recommendedName>
</protein>
<dbReference type="InterPro" id="IPR000488">
    <property type="entry name" value="Death_dom"/>
</dbReference>
<evidence type="ECO:0000259" key="5">
    <source>
        <dbReference type="PROSITE" id="PS50103"/>
    </source>
</evidence>
<dbReference type="GeneID" id="109484719"/>
<feature type="domain" description="Death" evidence="4">
    <location>
        <begin position="25"/>
        <end position="96"/>
    </location>
</feature>
<dbReference type="GO" id="GO:0003676">
    <property type="term" value="F:nucleic acid binding"/>
    <property type="evidence" value="ECO:0007669"/>
    <property type="project" value="InterPro"/>
</dbReference>
<dbReference type="SUPFAM" id="SSF47986">
    <property type="entry name" value="DEATH domain"/>
    <property type="match status" value="1"/>
</dbReference>
<dbReference type="Pfam" id="PF00531">
    <property type="entry name" value="Death"/>
    <property type="match status" value="1"/>
</dbReference>
<dbReference type="GO" id="GO:0008270">
    <property type="term" value="F:zinc ion binding"/>
    <property type="evidence" value="ECO:0007669"/>
    <property type="project" value="UniProtKB-KW"/>
</dbReference>
<dbReference type="PROSITE" id="PS50103">
    <property type="entry name" value="ZF_C3H1"/>
    <property type="match status" value="1"/>
</dbReference>
<dbReference type="InterPro" id="IPR001878">
    <property type="entry name" value="Znf_CCHC"/>
</dbReference>
<dbReference type="InterPro" id="IPR000571">
    <property type="entry name" value="Znf_CCCH"/>
</dbReference>
<name>A0A6P5AKM6_BRABE</name>
<evidence type="ECO:0000256" key="2">
    <source>
        <dbReference type="PROSITE-ProRule" id="PRU00723"/>
    </source>
</evidence>
<dbReference type="GO" id="GO:0004540">
    <property type="term" value="F:RNA nuclease activity"/>
    <property type="evidence" value="ECO:0007669"/>
    <property type="project" value="InterPro"/>
</dbReference>
<dbReference type="KEGG" id="bbel:109484719"/>
<feature type="region of interest" description="Disordered" evidence="3">
    <location>
        <begin position="264"/>
        <end position="287"/>
    </location>
</feature>
<evidence type="ECO:0000313" key="7">
    <source>
        <dbReference type="Proteomes" id="UP000515135"/>
    </source>
</evidence>
<dbReference type="PROSITE" id="PS50158">
    <property type="entry name" value="ZF_CCHC"/>
    <property type="match status" value="1"/>
</dbReference>
<dbReference type="Gene3D" id="3.40.50.1010">
    <property type="entry name" value="5'-nuclease"/>
    <property type="match status" value="1"/>
</dbReference>
<dbReference type="Pfam" id="PF01936">
    <property type="entry name" value="NYN"/>
    <property type="match status" value="1"/>
</dbReference>
<sequence>METPMGQSEIDVRDIFEFVAENVVRWKDLARKLDLSEAKIGGIDVKQRGDTKESCMEVLEVWRLNEGRENATLESLKGALEEAGLKAVADDVDDQLKNYLEGKSPTVFKKRKRTIFETKGKVYFKDKMAERVEEMFDKAFTDEVYQNPRLFIEVSAAFRENYAILKDTSRGCLECHLEFDCLANFEKYWERYTEGKVSATLSACLVTSDLVAKMGVSDVTVLVEMDEHDLEKARKFFNEIDVQQLETLTITEEGRPITPDCQGVVGSSGSVDTSSQTRLRTKSGDTLAGTSPRAHLAECTKCHDMNEDLQSYLKCSTGHLICRKCFAEHIQTNPAVSVNCPLCSQSIGPYMKTSEHTTKNSVWIFVVDSNLWVEGKKLISKERKFQTAEDPRIRIDVGKLSEIVAEGRQVVTGTLYGSEPPKLDTIWKKVRERGWRVPQPKKRSQFTGKEKQIDNQLGVDVTSLVCKTEEGKRGTVILVTGDADVLPVLTNILSEPPWKAEIWMWEKSISSEIKSLQRRHPDRVRIEHLDAYSKQLTFTNYTYRISPGKNNQLLTQAIVFEGVQKQPDSWKMDNSWVRRMEEVCRWPFQYAWIFEDNVDINDLLVVFLKGKDAEGIFRGPELAEMLDLVKKDSYLPSLSTKVQAYISYKHSRAMDDSANVCLSNQFSSLADMYEKVEKLEDEGFHSAGEEREDDKTALGASAAMHQRGARPHMPQFPVQPMYMYRQLSQPGAQEHRPFYCPPVLSQANNQWIPAPMKHRQSPYRPRYSEQCPKKFNCRDGRHCAYTHTPEEVAFLKQRPPGLPVYKVKLCERWGMGHCKYEARECNYAHGPEDACCLRCNCRGHLTENCPY</sequence>
<dbReference type="Proteomes" id="UP000515135">
    <property type="component" value="Unplaced"/>
</dbReference>
<keyword evidence="2" id="KW-0479">Metal-binding</keyword>
<feature type="zinc finger region" description="C3H1-type" evidence="2">
    <location>
        <begin position="805"/>
        <end position="832"/>
    </location>
</feature>
<dbReference type="SMART" id="SM00005">
    <property type="entry name" value="DEATH"/>
    <property type="match status" value="1"/>
</dbReference>
<dbReference type="SUPFAM" id="SSF57850">
    <property type="entry name" value="RING/U-box"/>
    <property type="match status" value="1"/>
</dbReference>
<reference evidence="8" key="1">
    <citation type="submission" date="2025-08" db="UniProtKB">
        <authorList>
            <consortium name="RefSeq"/>
        </authorList>
    </citation>
    <scope>IDENTIFICATION</scope>
    <source>
        <tissue evidence="8">Gonad</tissue>
    </source>
</reference>
<dbReference type="RefSeq" id="XP_019643637.1">
    <property type="nucleotide sequence ID" value="XM_019788078.1"/>
</dbReference>
<dbReference type="PANTHER" id="PTHR15077:SF9">
    <property type="entry name" value="C-TERMINAL OF ROC (COR) DOMAIN-CONTAINING PROTEIN"/>
    <property type="match status" value="1"/>
</dbReference>
<keyword evidence="7" id="KW-1185">Reference proteome</keyword>
<dbReference type="AlphaFoldDB" id="A0A6P5AKM6"/>
<evidence type="ECO:0000259" key="6">
    <source>
        <dbReference type="PROSITE" id="PS50158"/>
    </source>
</evidence>
<dbReference type="InterPro" id="IPR016729">
    <property type="entry name" value="FADD"/>
</dbReference>
<evidence type="ECO:0000256" key="3">
    <source>
        <dbReference type="SAM" id="MobiDB-lite"/>
    </source>
</evidence>
<dbReference type="Gene3D" id="4.10.1000.10">
    <property type="entry name" value="Zinc finger, CCCH-type"/>
    <property type="match status" value="1"/>
</dbReference>
<evidence type="ECO:0000259" key="4">
    <source>
        <dbReference type="PROSITE" id="PS50017"/>
    </source>
</evidence>
<keyword evidence="2" id="KW-0863">Zinc-finger</keyword>
<organism evidence="7 8">
    <name type="scientific">Branchiostoma belcheri</name>
    <name type="common">Amphioxus</name>
    <dbReference type="NCBI Taxonomy" id="7741"/>
    <lineage>
        <taxon>Eukaryota</taxon>
        <taxon>Metazoa</taxon>
        <taxon>Chordata</taxon>
        <taxon>Cephalochordata</taxon>
        <taxon>Leptocardii</taxon>
        <taxon>Amphioxiformes</taxon>
        <taxon>Branchiostomatidae</taxon>
        <taxon>Branchiostoma</taxon>
    </lineage>
</organism>
<proteinExistence type="predicted"/>
<dbReference type="OrthoDB" id="8117466at2759"/>